<accession>A0ABV4U2L7</accession>
<gene>
    <name evidence="3" type="ORF">ACERLL_17200</name>
</gene>
<dbReference type="Pfam" id="PF02557">
    <property type="entry name" value="VanY"/>
    <property type="match status" value="1"/>
</dbReference>
<dbReference type="RefSeq" id="WP_373657333.1">
    <property type="nucleotide sequence ID" value="NZ_JBGUAW010000016.1"/>
</dbReference>
<reference evidence="3 4" key="1">
    <citation type="submission" date="2024-08" db="EMBL/GenBank/DDBJ databases">
        <title>Whole-genome sequencing of halo(alkali)philic microorganisms from hypersaline lakes.</title>
        <authorList>
            <person name="Sorokin D.Y."/>
            <person name="Merkel A.Y."/>
            <person name="Messina E."/>
            <person name="Yakimov M."/>
        </authorList>
    </citation>
    <scope>NUCLEOTIDE SEQUENCE [LARGE SCALE GENOMIC DNA]</scope>
    <source>
        <strain evidence="3 4">Cl-TMA</strain>
    </source>
</reference>
<proteinExistence type="predicted"/>
<evidence type="ECO:0000259" key="2">
    <source>
        <dbReference type="Pfam" id="PF02557"/>
    </source>
</evidence>
<feature type="signal peptide" evidence="1">
    <location>
        <begin position="1"/>
        <end position="24"/>
    </location>
</feature>
<feature type="domain" description="D-alanyl-D-alanine carboxypeptidase-like core" evidence="2">
    <location>
        <begin position="151"/>
        <end position="255"/>
    </location>
</feature>
<dbReference type="EMBL" id="JBGUAW010000016">
    <property type="protein sequence ID" value="MFA9462545.1"/>
    <property type="molecule type" value="Genomic_DNA"/>
</dbReference>
<protein>
    <submittedName>
        <fullName evidence="3">M15 family metallopeptidase</fullName>
        <ecNumber evidence="3">3.4.-.-</ecNumber>
    </submittedName>
</protein>
<dbReference type="GO" id="GO:0016787">
    <property type="term" value="F:hydrolase activity"/>
    <property type="evidence" value="ECO:0007669"/>
    <property type="project" value="UniProtKB-KW"/>
</dbReference>
<dbReference type="InterPro" id="IPR009045">
    <property type="entry name" value="Zn_M74/Hedgehog-like"/>
</dbReference>
<name>A0ABV4U2L7_9GAMM</name>
<evidence type="ECO:0000313" key="3">
    <source>
        <dbReference type="EMBL" id="MFA9462545.1"/>
    </source>
</evidence>
<dbReference type="InterPro" id="IPR006311">
    <property type="entry name" value="TAT_signal"/>
</dbReference>
<keyword evidence="3" id="KW-0378">Hydrolase</keyword>
<keyword evidence="4" id="KW-1185">Reference proteome</keyword>
<sequence length="259" mass="28962">MLTRRALLGGLTCSAALAAAPALARRRAPKVADPGRVIEQPGLFRSSFQKIDAVKRIVGYGNFNILGFDRMILFGRNYPEHMPGGSPFRTEELELLEALFAVDARTYGFLGEKTAERLTERIPEQDVRKVPGTGHYVYRGHSDHHLTRINKAVGDQGYLTSGVRGLPKQFHLWMGKVIECGMDPVKASWSLAPPGYSFHGLGDFDIGQKGLGARNFTEDFAHTEVFKRLLDLDLIELRYTRRHATGVRYEPWHVKVVSG</sequence>
<comment type="caution">
    <text evidence="3">The sequence shown here is derived from an EMBL/GenBank/DDBJ whole genome shotgun (WGS) entry which is preliminary data.</text>
</comment>
<dbReference type="EC" id="3.4.-.-" evidence="3"/>
<dbReference type="InterPro" id="IPR003709">
    <property type="entry name" value="VanY-like_core_dom"/>
</dbReference>
<dbReference type="Gene3D" id="3.30.1380.10">
    <property type="match status" value="1"/>
</dbReference>
<organism evidence="3 4">
    <name type="scientific">Thiohalorhabdus methylotrophus</name>
    <dbReference type="NCBI Taxonomy" id="3242694"/>
    <lineage>
        <taxon>Bacteria</taxon>
        <taxon>Pseudomonadati</taxon>
        <taxon>Pseudomonadota</taxon>
        <taxon>Gammaproteobacteria</taxon>
        <taxon>Thiohalorhabdales</taxon>
        <taxon>Thiohalorhabdaceae</taxon>
        <taxon>Thiohalorhabdus</taxon>
    </lineage>
</organism>
<dbReference type="Proteomes" id="UP001575181">
    <property type="component" value="Unassembled WGS sequence"/>
</dbReference>
<evidence type="ECO:0000313" key="4">
    <source>
        <dbReference type="Proteomes" id="UP001575181"/>
    </source>
</evidence>
<keyword evidence="1" id="KW-0732">Signal</keyword>
<evidence type="ECO:0000256" key="1">
    <source>
        <dbReference type="SAM" id="SignalP"/>
    </source>
</evidence>
<dbReference type="PROSITE" id="PS51318">
    <property type="entry name" value="TAT"/>
    <property type="match status" value="1"/>
</dbReference>
<feature type="chain" id="PRO_5046829843" evidence="1">
    <location>
        <begin position="25"/>
        <end position="259"/>
    </location>
</feature>
<dbReference type="CDD" id="cd14814">
    <property type="entry name" value="Peptidase_M15"/>
    <property type="match status" value="1"/>
</dbReference>